<keyword evidence="1" id="KW-1133">Transmembrane helix</keyword>
<evidence type="ECO:0000313" key="3">
    <source>
        <dbReference type="Proteomes" id="UP001320609"/>
    </source>
</evidence>
<keyword evidence="1" id="KW-0472">Membrane</keyword>
<dbReference type="EMBL" id="JAKVTW010000045">
    <property type="protein sequence ID" value="MCH4814118.1"/>
    <property type="molecule type" value="Genomic_DNA"/>
</dbReference>
<comment type="caution">
    <text evidence="2">The sequence shown here is derived from an EMBL/GenBank/DDBJ whole genome shotgun (WGS) entry which is preliminary data.</text>
</comment>
<name>A0ABS9SDC8_9GAMM</name>
<feature type="transmembrane region" description="Helical" evidence="1">
    <location>
        <begin position="32"/>
        <end position="51"/>
    </location>
</feature>
<feature type="transmembrane region" description="Helical" evidence="1">
    <location>
        <begin position="85"/>
        <end position="106"/>
    </location>
</feature>
<keyword evidence="1" id="KW-0812">Transmembrane</keyword>
<organism evidence="2 3">
    <name type="scientific">Vreelandella neptunia</name>
    <dbReference type="NCBI Taxonomy" id="115551"/>
    <lineage>
        <taxon>Bacteria</taxon>
        <taxon>Pseudomonadati</taxon>
        <taxon>Pseudomonadota</taxon>
        <taxon>Gammaproteobacteria</taxon>
        <taxon>Oceanospirillales</taxon>
        <taxon>Halomonadaceae</taxon>
        <taxon>Vreelandella</taxon>
    </lineage>
</organism>
<proteinExistence type="predicted"/>
<evidence type="ECO:0008006" key="4">
    <source>
        <dbReference type="Google" id="ProtNLM"/>
    </source>
</evidence>
<evidence type="ECO:0000256" key="1">
    <source>
        <dbReference type="SAM" id="Phobius"/>
    </source>
</evidence>
<reference evidence="2 3" key="1">
    <citation type="submission" date="2022-03" db="EMBL/GenBank/DDBJ databases">
        <title>Genomic signatures underlying metal tolerance in selected Arctic bacterial isolates.</title>
        <authorList>
            <person name="Thomas F.A."/>
            <person name="Venkatachalam S."/>
            <person name="Krishnan K.P."/>
        </authorList>
    </citation>
    <scope>NUCLEOTIDE SEQUENCE [LARGE SCALE GENOMIC DNA]</scope>
    <source>
        <strain evidence="2 3">HM116</strain>
    </source>
</reference>
<sequence length="152" mass="16320">MLTSHTFRNLVIAGLAGEISFEIYAWLISPMLFGVALGPANLVIALIKIGFGVTVPYWVGFIVHFTIGAIGFAGFVWVTHLVFRANLILSGVIAGFILWFVAQGLLAPVIGRTFMMGFGAYTQSSLIGHVGMATLMGYVMVALQVRQTHTAA</sequence>
<gene>
    <name evidence="2" type="ORF">MLE19_22680</name>
</gene>
<protein>
    <recommendedName>
        <fullName evidence="4">DUF1440 domain-containing protein</fullName>
    </recommendedName>
</protein>
<evidence type="ECO:0000313" key="2">
    <source>
        <dbReference type="EMBL" id="MCH4814118.1"/>
    </source>
</evidence>
<feature type="transmembrane region" description="Helical" evidence="1">
    <location>
        <begin position="126"/>
        <end position="145"/>
    </location>
</feature>
<accession>A0ABS9SDC8</accession>
<keyword evidence="3" id="KW-1185">Reference proteome</keyword>
<dbReference type="Proteomes" id="UP001320609">
    <property type="component" value="Unassembled WGS sequence"/>
</dbReference>
<feature type="transmembrane region" description="Helical" evidence="1">
    <location>
        <begin position="57"/>
        <end position="78"/>
    </location>
</feature>